<dbReference type="PROSITE" id="PS00765">
    <property type="entry name" value="P_GLUCOSE_ISOMERASE_1"/>
    <property type="match status" value="1"/>
</dbReference>
<evidence type="ECO:0000256" key="31">
    <source>
        <dbReference type="ARBA" id="ARBA00049172"/>
    </source>
</evidence>
<dbReference type="EC" id="2.1.2.11" evidence="33"/>
<accession>B9GBB4</accession>
<dbReference type="NCBIfam" id="NF001211">
    <property type="entry name" value="PRK00179.1"/>
    <property type="match status" value="1"/>
</dbReference>
<feature type="transmembrane region" description="Helical" evidence="34">
    <location>
        <begin position="2911"/>
        <end position="2933"/>
    </location>
</feature>
<dbReference type="InterPro" id="IPR035482">
    <property type="entry name" value="SIS_PGI_2"/>
</dbReference>
<dbReference type="Pfam" id="PF26540">
    <property type="entry name" value="GcpE_C"/>
    <property type="match status" value="1"/>
</dbReference>
<evidence type="ECO:0000256" key="12">
    <source>
        <dbReference type="ARBA" id="ARBA00022432"/>
    </source>
</evidence>
<dbReference type="Gene3D" id="2.40.40.20">
    <property type="match status" value="1"/>
</dbReference>
<dbReference type="InterPro" id="IPR000550">
    <property type="entry name" value="Hppk"/>
</dbReference>
<evidence type="ECO:0000256" key="28">
    <source>
        <dbReference type="ARBA" id="ARBA00023235"/>
    </source>
</evidence>
<keyword evidence="18" id="KW-0479">Metal-binding</keyword>
<keyword evidence="20" id="KW-0418">Kinase</keyword>
<dbReference type="HAMAP" id="MF_00446">
    <property type="entry name" value="PanD"/>
    <property type="match status" value="1"/>
</dbReference>
<dbReference type="Pfam" id="PF02261">
    <property type="entry name" value="Asp_decarbox"/>
    <property type="match status" value="1"/>
</dbReference>
<dbReference type="InterPro" id="IPR015813">
    <property type="entry name" value="Pyrv/PenolPyrv_kinase-like_dom"/>
</dbReference>
<evidence type="ECO:0000256" key="11">
    <source>
        <dbReference type="ARBA" id="ARBA00011738"/>
    </source>
</evidence>
<dbReference type="SUPFAM" id="SSF55083">
    <property type="entry name" value="6-hydroxymethyl-7,8-dihydropterin pyrophosphokinase, HPPK"/>
    <property type="match status" value="1"/>
</dbReference>
<evidence type="ECO:0000256" key="26">
    <source>
        <dbReference type="ARBA" id="ARBA00023152"/>
    </source>
</evidence>
<dbReference type="InterPro" id="IPR020846">
    <property type="entry name" value="MFS_dom"/>
</dbReference>
<dbReference type="GO" id="GO:0003864">
    <property type="term" value="F:3-methyl-2-oxobutanoate hydroxymethyltransferase activity"/>
    <property type="evidence" value="ECO:0007669"/>
    <property type="project" value="UniProtKB-EC"/>
</dbReference>
<dbReference type="Gene3D" id="3.20.20.60">
    <property type="entry name" value="Phosphoenolpyruvate-binding domains"/>
    <property type="match status" value="1"/>
</dbReference>
<dbReference type="FunFam" id="3.40.50.620:FF:000114">
    <property type="entry name" value="Pantothenate synthetase"/>
    <property type="match status" value="1"/>
</dbReference>
<dbReference type="GO" id="GO:0005524">
    <property type="term" value="F:ATP binding"/>
    <property type="evidence" value="ECO:0007669"/>
    <property type="project" value="UniProtKB-KW"/>
</dbReference>
<dbReference type="InterPro" id="IPR001672">
    <property type="entry name" value="G6P_Isomerase"/>
</dbReference>
<sequence length="2957" mass="315340">MLALERGFGRVRDPAVHWGPRALDLDLLLYGTQVLDQPGLQVPHPYLHERAFVLVPLAEIAPDLAIPGHGSVRDAVHMSTHADSKPWTVPALAEAKRNGQKLVMLTAYDAGFARTFDANGVDLILIGDSLGMVVQGHDSTLPVTVADMVYHTRAVARVLQRALLVADLPFGADATPERALDASLQLLQAGAEMVKIEGAGFKVDIIRYLVEREIPVCAHLGLTPQSVLRLGGFKIQGRGDAARQLVEDARAVAAAGASIMVLECVPTPVAAEVTAAVDVPTIGIGAGPQCDGQVLVLHDFLGLDSGHRRPKFVKDFLAEGGSVAGATRAFADATFNELGALRGQIAQWKREGLRVALVPTMGNLHGGHHSLVALARQYADKVVASIFVNPTQFGPNEDFSRYPRTPEADVAGLEQAGCDAVWLPSVEAMYPLGVDKTTRMHAPGVSEVLEGASRPGHFDGVCTVVARLFLQVQPDVAVFGRKDYQQLAVIKQMVAELSFPVQIVGAEIVRDEDGLAKSSRNQYLSAEQRPVATTIHRTLLGMREGYVAGQARERIEAEATAALQAAGFQVDYAVLRTPELAEPTFDGGGRVALIAARLAPSMHLSLLKTKIHRATVTHSELNYEGSIAIDDNLLAATGIREFEQVHIWDVTNGARFSTYAIRAEAGSGVVSLNGGAARHVQVGDIIIIAAFASMTEQEADSFKPKLRLKGASIPSLLAAEPGRVQDLALRVGPLYVNFARQKYDAAALQALLALAADRDVGGAITRLFRGEQVNLTEGRAALHTALRGDVVDAPVAAEAYATARGIRQRMGVLVRALEDSGVTDVVSVGIGGSDLGPRLVADALRPVTGARLRVHFVSNVDGAAMQRTLATLDPAKTAGILISKTFGTQETLLNGQILHDWLGGSERLYAVSANPERAAKAFAIAADRVLPMWDWVGGRYSLWSAVGFPIALAIGFERFEQLLEGAAQMDAHALDAPLERNLPVLHGLTDIWNRNLLGHATHAVMTYDQRLALLPAYLQQLVMESLGKRVQRDGQPVTVDTVPVWWGGAGTDVQHSFFQALHQGTSIVPADFIGCVHNDDPYTINHQALLANLLAQTEALANGQGSEDPHSDYPGGRPSTLILLDALTPQALGALIAMYEHAVYVQSVIWNINAFDQFGVELGKQLASGLLPALQGEDVAAADRRHCIGHFHFAIVGRAVVLLTEGAQDHRHRGRLRQVIIRAQLDRLHCGGDAGIAGHQQDAHVRAQCAQRLDQRQAGIAAQLQVDQRERRRMLAGQCQGTGGILCGLCFQALAGQAALQGTQRQAEADAAAGPLGRAHPHLAVEAFDGGMGQGQADAHALALAAAEQLARQHGGTGVETMAVVAYFADQVVALDAQVQVHARPAGLLAGIGGIVEQDHQQMAYARVEWQPQRRIVVAMQVDGRPHQAPLLQHLLGAGVAATRCIGRSRGGQCQHALAALNQQLAQGLHVLAHFRLFAALGDIVGEQGHGRQRRVQFMCHRGGMGGQGDDALVAGEALTQRRQFQFALPQGQCQAGGEGQHHCGGNQEVGDHAPAIEVLSAEIGGVTVGGGKPVVVQSMTNTDTSDVASSVKQVAELWRAGSEMVRLTVNTVEAAAAIPRIVDKLAMMGIDVPLIGDFHYNGHQLLTAEPACAEALAKYRINPGNVGFGKKKDLQFAQLIEFAIRYNKPVRIGANWGSLDQALAARLMDENNLREQPWDAGRVLREALIRSALDSAEQAVELGLPRDRIVLSAKVSGVQELIAVYRDLAQRSDFALHLGLTEAGIGSKGIVASSAALSVLLQEGIGDTIRISLTPEPGQSRTQEVIVAQELLQTTGQRAFTPLVTACPGCGRTTSEFFQELAKVVQNHVREKMPLWKIHHPGAENMTLAVMGCIVNGPGESRHANIGISLPGTGETPAAPVFVDGEKKRADLLIRNATVVDVEHASTLAGQSVVIRGEDIVAVGPDAQLRSQWSAARQIDAKGKYLIPGLWDMHVHFGGGPALIEENKALLPLYIAHGITTVRDCSGDLPEQVLQWRGEIAKGTLFGPRLLSSGAKIEGIKPVWKGTIEVGSEADADKAIARLQHDKVDFVKITDSTLKPELFLYSASAARKAGFKASGHIPMALTVEQAVDAGLASIEHLDYAFKAGSKDEAQIAADFEAGRIDRAEANRRLDASFDRDTAMRAYRDFAKRGVFVTPTLNGGRILDFLDQDDHANDPYLAYIGPGLRATYQWRVDRAAKATPAQIEARHAQYHQVAAVLPLLQEAGVTIIAGTDAGFLNSFNFPGIALHQELQLFVKEGLSAPQALSAATRSGPAWFGQMDRYGGVAQGKAADLVLLTANPLQDIAATEKIDSVILRGNVYDRAALDRMLADTKAKRGRRHDDARYFGQRQRDHARFVDRAHPHRAVDAFCNEIRTPIFKDPLQAQLRMPGEECEHGRQQLRLAEGMRHHHPQTAAQCFRLAVEFGLQRLPFVDHALRMALAAQAILGQLQAMGGAQQQAQAELPLQCLQASADRWLGGAQLRGCGREAAGIDDAQEAYYRRWANAGRIRPLLPPDSPMSTPSLSVAAAPATAPSTPLVLAMAAGAGFSVASLYYSQPMLGLIAQDLGAGERAAGLVPTLTQLGYAMGILLLAPLGDRFDRRNLILLKSALLALALGAAAMAGHLPGLLMASLLVGLMATLAQDIVPAAAVLAPDAQRGQIVGRVMTGLLLGILLSRVVSGVVAEAWGWRTQFVLAAVSVAAMGAVMARALPRFAPTSTLRYPALLGSLLALWREQPQLRRAVASQSLLAVGFSAFWSTLALMLHARLGLGSAAAGAFGIAGAAGALAAPFAGRFADRLGCHAVARLAIAVALLGFGLLLAESWLPAVALLPLLVVSALLFDFGFQSALVAHQTLVYGLVPPARSRLNALLFTGMFIGMAAGGALGSLALAQWGWHGVAWLAVVCAGGSLLLRLK</sequence>
<feature type="transmembrane region" description="Helical" evidence="34">
    <location>
        <begin position="2735"/>
        <end position="2753"/>
    </location>
</feature>
<dbReference type="SUPFAM" id="SSF103473">
    <property type="entry name" value="MFS general substrate transporter"/>
    <property type="match status" value="1"/>
</dbReference>
<dbReference type="HAMAP" id="MF_00473">
    <property type="entry name" value="G6P_isomerase"/>
    <property type="match status" value="1"/>
</dbReference>
<keyword evidence="16 33" id="KW-0566">Pantothenate biosynthesis</keyword>
<evidence type="ECO:0000256" key="32">
    <source>
        <dbReference type="ARBA" id="ARBA00055042"/>
    </source>
</evidence>
<dbReference type="HAMAP" id="MF_00156">
    <property type="entry name" value="PanB"/>
    <property type="match status" value="1"/>
</dbReference>
<dbReference type="Gene3D" id="2.30.40.10">
    <property type="entry name" value="Urease, subunit C, domain 1"/>
    <property type="match status" value="1"/>
</dbReference>
<keyword evidence="26" id="KW-0324">Glycolysis</keyword>
<comment type="pathway">
    <text evidence="7">Cofactor biosynthesis; tetrahydrofolate biosynthesis; 2-amino-4-hydroxy-6-hydroxymethyl-7,8-dihydropteridine diphosphate from 7,8-dihydroneopterin triphosphate: step 4/4.</text>
</comment>
<feature type="transmembrane region" description="Helical" evidence="34">
    <location>
        <begin position="2845"/>
        <end position="2863"/>
    </location>
</feature>
<dbReference type="HAMAP" id="MF_00159">
    <property type="entry name" value="IspG"/>
    <property type="match status" value="1"/>
</dbReference>
<evidence type="ECO:0000256" key="22">
    <source>
        <dbReference type="ARBA" id="ARBA00022909"/>
    </source>
</evidence>
<feature type="domain" description="Major facilitator superfamily (MFS) profile" evidence="35">
    <location>
        <begin position="2580"/>
        <end position="2957"/>
    </location>
</feature>
<evidence type="ECO:0000256" key="16">
    <source>
        <dbReference type="ARBA" id="ARBA00022655"/>
    </source>
</evidence>
<dbReference type="InterPro" id="IPR058578">
    <property type="entry name" value="IspG_TIM"/>
</dbReference>
<dbReference type="GO" id="GO:0046656">
    <property type="term" value="P:folic acid biosynthetic process"/>
    <property type="evidence" value="ECO:0007669"/>
    <property type="project" value="UniProtKB-KW"/>
</dbReference>
<dbReference type="Gene3D" id="1.20.1250.20">
    <property type="entry name" value="MFS general substrate transporter like domains"/>
    <property type="match status" value="2"/>
</dbReference>
<feature type="transmembrane region" description="Helical" evidence="34">
    <location>
        <begin position="2869"/>
        <end position="2891"/>
    </location>
</feature>
<dbReference type="InterPro" id="IPR011005">
    <property type="entry name" value="Dihydropteroate_synth-like_sf"/>
</dbReference>
<keyword evidence="14" id="KW-0963">Cytoplasm</keyword>
<evidence type="ECO:0000256" key="17">
    <source>
        <dbReference type="ARBA" id="ARBA00022679"/>
    </source>
</evidence>
<dbReference type="GO" id="GO:0046654">
    <property type="term" value="P:tetrahydrofolate biosynthetic process"/>
    <property type="evidence" value="ECO:0007669"/>
    <property type="project" value="UniProtKB-UniPathway"/>
</dbReference>
<dbReference type="Gene3D" id="3.40.50.620">
    <property type="entry name" value="HUPs"/>
    <property type="match status" value="1"/>
</dbReference>
<dbReference type="Pfam" id="PF01288">
    <property type="entry name" value="HPPK"/>
    <property type="match status" value="1"/>
</dbReference>
<dbReference type="GO" id="GO:0004347">
    <property type="term" value="F:glucose-6-phosphate isomerase activity"/>
    <property type="evidence" value="ECO:0007669"/>
    <property type="project" value="UniProtKB-EC"/>
</dbReference>
<comment type="catalytic activity">
    <reaction evidence="31 33">
        <text>(6R)-5,10-methylene-5,6,7,8-tetrahydrofolate + 3-methyl-2-oxobutanoate + H2O = 2-dehydropantoate + (6S)-5,6,7,8-tetrahydrofolate</text>
        <dbReference type="Rhea" id="RHEA:11824"/>
        <dbReference type="ChEBI" id="CHEBI:11561"/>
        <dbReference type="ChEBI" id="CHEBI:11851"/>
        <dbReference type="ChEBI" id="CHEBI:15377"/>
        <dbReference type="ChEBI" id="CHEBI:15636"/>
        <dbReference type="ChEBI" id="CHEBI:57453"/>
        <dbReference type="EC" id="2.1.2.11"/>
    </reaction>
</comment>
<reference evidence="36" key="2">
    <citation type="submission" date="2008-12" db="EMBL/GenBank/DDBJ databases">
        <title>Improved gene annotation of the rice (Oryza sativa) genomes.</title>
        <authorList>
            <person name="Wang J."/>
            <person name="Li R."/>
            <person name="Fan W."/>
            <person name="Huang Q."/>
            <person name="Zhang J."/>
            <person name="Zhou Y."/>
            <person name="Hu Y."/>
            <person name="Zi S."/>
            <person name="Li J."/>
            <person name="Ni P."/>
            <person name="Zheng H."/>
            <person name="Zhang Y."/>
            <person name="Zhao M."/>
            <person name="Hao Q."/>
            <person name="McDermott J."/>
            <person name="Samudrala R."/>
            <person name="Kristiansen K."/>
            <person name="Wong G.K.-S."/>
        </authorList>
    </citation>
    <scope>NUCLEOTIDE SEQUENCE</scope>
</reference>
<dbReference type="GO" id="GO:0016301">
    <property type="term" value="F:kinase activity"/>
    <property type="evidence" value="ECO:0007669"/>
    <property type="project" value="UniProtKB-KW"/>
</dbReference>
<evidence type="ECO:0000256" key="5">
    <source>
        <dbReference type="ARBA" id="ARBA00004990"/>
    </source>
</evidence>
<gene>
    <name evidence="36" type="ORF">OsJ_34339</name>
</gene>
<dbReference type="InterPro" id="IPR045854">
    <property type="entry name" value="NO2/SO3_Rdtase_4Fe4S_sf"/>
</dbReference>
<comment type="pathway">
    <text evidence="6 33">Cofactor biosynthesis; (R)-pantothenate biosynthesis; (R)-pantoate from 3-methyl-2-oxobutanoate: step 1/2.</text>
</comment>
<feature type="transmembrane region" description="Helical" evidence="34">
    <location>
        <begin position="2939"/>
        <end position="2956"/>
    </location>
</feature>
<dbReference type="InterPro" id="IPR058579">
    <property type="entry name" value="IspG_C"/>
</dbReference>
<dbReference type="InterPro" id="IPR003721">
    <property type="entry name" value="Pantoate_ligase"/>
</dbReference>
<evidence type="ECO:0000256" key="15">
    <source>
        <dbReference type="ARBA" id="ARBA00022598"/>
    </source>
</evidence>
<comment type="subcellular location">
    <subcellularLocation>
        <location evidence="3">Cytoplasm</location>
    </subcellularLocation>
    <subcellularLocation>
        <location evidence="2">Membrane</location>
        <topology evidence="2">Multi-pass membrane protein</topology>
    </subcellularLocation>
</comment>
<dbReference type="PROSITE" id="PS00174">
    <property type="entry name" value="P_GLUCOSE_ISOMERASE_2"/>
    <property type="match status" value="1"/>
</dbReference>
<dbReference type="GO" id="GO:0051539">
    <property type="term" value="F:4 iron, 4 sulfur cluster binding"/>
    <property type="evidence" value="ECO:0007669"/>
    <property type="project" value="UniProtKB-KW"/>
</dbReference>
<dbReference type="Gene3D" id="1.10.1390.10">
    <property type="match status" value="1"/>
</dbReference>
<keyword evidence="34" id="KW-1133">Transmembrane helix</keyword>
<dbReference type="PANTHER" id="PTHR11469">
    <property type="entry name" value="GLUCOSE-6-PHOSPHATE ISOMERASE"/>
    <property type="match status" value="1"/>
</dbReference>
<keyword evidence="15" id="KW-0436">Ligase</keyword>
<dbReference type="Gene3D" id="3.40.50.10490">
    <property type="entry name" value="Glucose-6-phosphate isomerase like protein, domain 1"/>
    <property type="match status" value="2"/>
</dbReference>
<dbReference type="Gene3D" id="3.30.413.10">
    <property type="entry name" value="Sulfite Reductase Hemoprotein, domain 1"/>
    <property type="match status" value="1"/>
</dbReference>
<organism evidence="36">
    <name type="scientific">Oryza sativa subsp. japonica</name>
    <name type="common">Rice</name>
    <dbReference type="NCBI Taxonomy" id="39947"/>
    <lineage>
        <taxon>Eukaryota</taxon>
        <taxon>Viridiplantae</taxon>
        <taxon>Streptophyta</taxon>
        <taxon>Embryophyta</taxon>
        <taxon>Tracheophyta</taxon>
        <taxon>Spermatophyta</taxon>
        <taxon>Magnoliopsida</taxon>
        <taxon>Liliopsida</taxon>
        <taxon>Poales</taxon>
        <taxon>Poaceae</taxon>
        <taxon>BOP clade</taxon>
        <taxon>Oryzoideae</taxon>
        <taxon>Oryzeae</taxon>
        <taxon>Oryzinae</taxon>
        <taxon>Oryza</taxon>
        <taxon>Oryza sativa</taxon>
    </lineage>
</organism>
<comment type="pathway">
    <text evidence="4">Carbohydrate degradation; glycolysis; D-glyceraldehyde 3-phosphate and glycerone phosphate from D-glucose: step 2/4.</text>
</comment>
<keyword evidence="23" id="KW-0560">Oxidoreductase</keyword>
<evidence type="ECO:0000256" key="34">
    <source>
        <dbReference type="SAM" id="Phobius"/>
    </source>
</evidence>
<dbReference type="SUPFAM" id="SSF51621">
    <property type="entry name" value="Phosphoenolpyruvate/pyruvate domain"/>
    <property type="match status" value="1"/>
</dbReference>
<dbReference type="FunFam" id="3.20.20.60:FF:000003">
    <property type="entry name" value="3-methyl-2-oxobutanoate hydroxymethyltransferase"/>
    <property type="match status" value="1"/>
</dbReference>
<evidence type="ECO:0000256" key="6">
    <source>
        <dbReference type="ARBA" id="ARBA00005033"/>
    </source>
</evidence>
<dbReference type="UniPathway" id="UPA00109">
    <property type="reaction ID" value="UER00181"/>
</dbReference>
<evidence type="ECO:0000256" key="20">
    <source>
        <dbReference type="ARBA" id="ARBA00022777"/>
    </source>
</evidence>
<keyword evidence="21" id="KW-0067">ATP-binding</keyword>
<comment type="similarity">
    <text evidence="8">Belongs to the GPI family.</text>
</comment>
<keyword evidence="24" id="KW-0408">Iron</keyword>
<dbReference type="GO" id="GO:0006094">
    <property type="term" value="P:gluconeogenesis"/>
    <property type="evidence" value="ECO:0007669"/>
    <property type="project" value="UniProtKB-KW"/>
</dbReference>
<dbReference type="GO" id="GO:0022857">
    <property type="term" value="F:transmembrane transporter activity"/>
    <property type="evidence" value="ECO:0007669"/>
    <property type="project" value="InterPro"/>
</dbReference>
<dbReference type="PROSITE" id="PS51463">
    <property type="entry name" value="P_GLUCOSE_ISOMERASE_3"/>
    <property type="match status" value="1"/>
</dbReference>
<evidence type="ECO:0000256" key="2">
    <source>
        <dbReference type="ARBA" id="ARBA00004141"/>
    </source>
</evidence>
<feature type="transmembrane region" description="Helical" evidence="34">
    <location>
        <begin position="2785"/>
        <end position="2806"/>
    </location>
</feature>
<dbReference type="CDD" id="cd17324">
    <property type="entry name" value="MFS_NepI_like"/>
    <property type="match status" value="1"/>
</dbReference>
<evidence type="ECO:0000313" key="36">
    <source>
        <dbReference type="EMBL" id="EEE52320.1"/>
    </source>
</evidence>
<dbReference type="NCBIfam" id="TIGR01498">
    <property type="entry name" value="folK"/>
    <property type="match status" value="1"/>
</dbReference>
<keyword evidence="22" id="KW-0289">Folate biosynthesis</keyword>
<dbReference type="GO" id="GO:0046872">
    <property type="term" value="F:metal ion binding"/>
    <property type="evidence" value="ECO:0007669"/>
    <property type="project" value="UniProtKB-KW"/>
</dbReference>
<dbReference type="InterPro" id="IPR004588">
    <property type="entry name" value="IspG_bac-typ"/>
</dbReference>
<evidence type="ECO:0000256" key="1">
    <source>
        <dbReference type="ARBA" id="ARBA00001966"/>
    </source>
</evidence>
<dbReference type="GO" id="GO:0004068">
    <property type="term" value="F:aspartate 1-decarboxylase activity"/>
    <property type="evidence" value="ECO:0007669"/>
    <property type="project" value="InterPro"/>
</dbReference>
<dbReference type="Pfam" id="PF02548">
    <property type="entry name" value="Pantoate_transf"/>
    <property type="match status" value="1"/>
</dbReference>
<name>B9GBB4_ORYSJ</name>
<dbReference type="CDD" id="cd05016">
    <property type="entry name" value="SIS_PGI_2"/>
    <property type="match status" value="1"/>
</dbReference>
<comment type="similarity">
    <text evidence="9 33">Belongs to the PanB family.</text>
</comment>
<evidence type="ECO:0000256" key="19">
    <source>
        <dbReference type="ARBA" id="ARBA00022741"/>
    </source>
</evidence>
<dbReference type="InterPro" id="IPR003190">
    <property type="entry name" value="Asp_decarbox"/>
</dbReference>
<dbReference type="SUPFAM" id="SSF52374">
    <property type="entry name" value="Nucleotidylyl transferase"/>
    <property type="match status" value="1"/>
</dbReference>
<dbReference type="InterPro" id="IPR006680">
    <property type="entry name" value="Amidohydro-rel"/>
</dbReference>
<feature type="transmembrane region" description="Helical" evidence="34">
    <location>
        <begin position="2707"/>
        <end position="2729"/>
    </location>
</feature>
<comment type="function">
    <text evidence="32">Catalyzes the condensation of pantoate with beta-alanine in an ATP-dependent reaction via a pantoyl-adenylate intermediate.</text>
</comment>
<evidence type="ECO:0000256" key="30">
    <source>
        <dbReference type="ARBA" id="ARBA00048258"/>
    </source>
</evidence>
<dbReference type="CDD" id="cd05015">
    <property type="entry name" value="SIS_PGI_1"/>
    <property type="match status" value="1"/>
</dbReference>
<evidence type="ECO:0000256" key="18">
    <source>
        <dbReference type="ARBA" id="ARBA00022723"/>
    </source>
</evidence>
<dbReference type="NCBIfam" id="TIGR00018">
    <property type="entry name" value="panC"/>
    <property type="match status" value="1"/>
</dbReference>
<dbReference type="GO" id="GO:0005737">
    <property type="term" value="C:cytoplasm"/>
    <property type="evidence" value="ECO:0007669"/>
    <property type="project" value="UniProtKB-SubCell"/>
</dbReference>
<keyword evidence="12" id="KW-0312">Gluconeogenesis</keyword>
<dbReference type="GO" id="GO:0046429">
    <property type="term" value="F:4-hydroxy-3-methylbut-2-en-1-yl diphosphate synthase activity (ferredoxin)"/>
    <property type="evidence" value="ECO:0007669"/>
    <property type="project" value="InterPro"/>
</dbReference>
<dbReference type="GO" id="GO:0004592">
    <property type="term" value="F:pantoate-beta-alanine ligase activity"/>
    <property type="evidence" value="ECO:0007669"/>
    <property type="project" value="UniProtKB-EC"/>
</dbReference>
<evidence type="ECO:0000256" key="14">
    <source>
        <dbReference type="ARBA" id="ARBA00022490"/>
    </source>
</evidence>
<dbReference type="CDD" id="cd00560">
    <property type="entry name" value="PanC"/>
    <property type="match status" value="1"/>
</dbReference>
<dbReference type="InterPro" id="IPR036259">
    <property type="entry name" value="MFS_trans_sf"/>
</dbReference>
<keyword evidence="27" id="KW-0414">Isoprene biosynthesis</keyword>
<evidence type="ECO:0000256" key="33">
    <source>
        <dbReference type="RuleBase" id="RU362100"/>
    </source>
</evidence>
<dbReference type="NCBIfam" id="TIGR00223">
    <property type="entry name" value="panD"/>
    <property type="match status" value="1"/>
</dbReference>
<dbReference type="Gene3D" id="3.30.1300.10">
    <property type="entry name" value="Pantoate-beta-alanine ligase, C-terminal domain"/>
    <property type="match status" value="1"/>
</dbReference>
<evidence type="ECO:0000256" key="9">
    <source>
        <dbReference type="ARBA" id="ARBA00008676"/>
    </source>
</evidence>
<dbReference type="Pfam" id="PF04551">
    <property type="entry name" value="GcpE"/>
    <property type="match status" value="1"/>
</dbReference>
<dbReference type="Proteomes" id="UP000007752">
    <property type="component" value="Chromosome 11"/>
</dbReference>
<dbReference type="InterPro" id="IPR018189">
    <property type="entry name" value="Phosphoglucose_isomerase_CS"/>
</dbReference>
<dbReference type="InterPro" id="IPR046348">
    <property type="entry name" value="SIS_dom_sf"/>
</dbReference>
<dbReference type="CDD" id="cd06919">
    <property type="entry name" value="Asp_decarbox"/>
    <property type="match status" value="1"/>
</dbReference>
<dbReference type="FunFam" id="3.30.413.10:FF:000012">
    <property type="entry name" value="4-hydroxy-3-methylbut-2-en-1-yl diphosphate synthase (flavodoxin)"/>
    <property type="match status" value="1"/>
</dbReference>
<dbReference type="GO" id="GO:0016810">
    <property type="term" value="F:hydrolase activity, acting on carbon-nitrogen (but not peptide) bonds"/>
    <property type="evidence" value="ECO:0007669"/>
    <property type="project" value="InterPro"/>
</dbReference>
<evidence type="ECO:0000256" key="24">
    <source>
        <dbReference type="ARBA" id="ARBA00023004"/>
    </source>
</evidence>
<keyword evidence="25" id="KW-0411">Iron-sulfur</keyword>
<evidence type="ECO:0000256" key="10">
    <source>
        <dbReference type="ARBA" id="ARBA00009256"/>
    </source>
</evidence>
<evidence type="ECO:0000256" key="4">
    <source>
        <dbReference type="ARBA" id="ARBA00004926"/>
    </source>
</evidence>
<keyword evidence="28" id="KW-0413">Isomerase</keyword>
<dbReference type="GO" id="GO:0006523">
    <property type="term" value="P:alanine biosynthetic process"/>
    <property type="evidence" value="ECO:0007669"/>
    <property type="project" value="InterPro"/>
</dbReference>
<evidence type="ECO:0000256" key="25">
    <source>
        <dbReference type="ARBA" id="ARBA00023014"/>
    </source>
</evidence>
<dbReference type="InterPro" id="IPR011701">
    <property type="entry name" value="MFS"/>
</dbReference>
<dbReference type="Pfam" id="PF01979">
    <property type="entry name" value="Amidohydro_1"/>
    <property type="match status" value="1"/>
</dbReference>
<keyword evidence="19" id="KW-0547">Nucleotide-binding</keyword>
<dbReference type="UniPathway" id="UPA00028">
    <property type="reaction ID" value="UER00003"/>
</dbReference>
<reference evidence="36" key="1">
    <citation type="journal article" date="2005" name="PLoS Biol.">
        <title>The genomes of Oryza sativa: a history of duplications.</title>
        <authorList>
            <person name="Yu J."/>
            <person name="Wang J."/>
            <person name="Lin W."/>
            <person name="Li S."/>
            <person name="Li H."/>
            <person name="Zhou J."/>
            <person name="Ni P."/>
            <person name="Dong W."/>
            <person name="Hu S."/>
            <person name="Zeng C."/>
            <person name="Zhang J."/>
            <person name="Zhang Y."/>
            <person name="Li R."/>
            <person name="Xu Z."/>
            <person name="Li S."/>
            <person name="Li X."/>
            <person name="Zheng H."/>
            <person name="Cong L."/>
            <person name="Lin L."/>
            <person name="Yin J."/>
            <person name="Geng J."/>
            <person name="Li G."/>
            <person name="Shi J."/>
            <person name="Liu J."/>
            <person name="Lv H."/>
            <person name="Li J."/>
            <person name="Wang J."/>
            <person name="Deng Y."/>
            <person name="Ran L."/>
            <person name="Shi X."/>
            <person name="Wang X."/>
            <person name="Wu Q."/>
            <person name="Li C."/>
            <person name="Ren X."/>
            <person name="Wang J."/>
            <person name="Wang X."/>
            <person name="Li D."/>
            <person name="Liu D."/>
            <person name="Zhang X."/>
            <person name="Ji Z."/>
            <person name="Zhao W."/>
            <person name="Sun Y."/>
            <person name="Zhang Z."/>
            <person name="Bao J."/>
            <person name="Han Y."/>
            <person name="Dong L."/>
            <person name="Ji J."/>
            <person name="Chen P."/>
            <person name="Wu S."/>
            <person name="Liu J."/>
            <person name="Xiao Y."/>
            <person name="Bu D."/>
            <person name="Tan J."/>
            <person name="Yang L."/>
            <person name="Ye C."/>
            <person name="Zhang J."/>
            <person name="Xu J."/>
            <person name="Zhou Y."/>
            <person name="Yu Y."/>
            <person name="Zhang B."/>
            <person name="Zhuang S."/>
            <person name="Wei H."/>
            <person name="Liu B."/>
            <person name="Lei M."/>
            <person name="Yu H."/>
            <person name="Li Y."/>
            <person name="Xu H."/>
            <person name="Wei S."/>
            <person name="He X."/>
            <person name="Fang L."/>
            <person name="Zhang Z."/>
            <person name="Zhang Y."/>
            <person name="Huang X."/>
            <person name="Su Z."/>
            <person name="Tong W."/>
            <person name="Li J."/>
            <person name="Tong Z."/>
            <person name="Li S."/>
            <person name="Ye J."/>
            <person name="Wang L."/>
            <person name="Fang L."/>
            <person name="Lei T."/>
            <person name="Chen C."/>
            <person name="Chen H."/>
            <person name="Xu Z."/>
            <person name="Li H."/>
            <person name="Huang H."/>
            <person name="Zhang F."/>
            <person name="Xu H."/>
            <person name="Li N."/>
            <person name="Zhao C."/>
            <person name="Li S."/>
            <person name="Dong L."/>
            <person name="Huang Y."/>
            <person name="Li L."/>
            <person name="Xi Y."/>
            <person name="Qi Q."/>
            <person name="Li W."/>
            <person name="Zhang B."/>
            <person name="Hu W."/>
            <person name="Zhang Y."/>
            <person name="Tian X."/>
            <person name="Jiao Y."/>
            <person name="Liang X."/>
            <person name="Jin J."/>
            <person name="Gao L."/>
            <person name="Zheng W."/>
            <person name="Hao B."/>
            <person name="Liu S."/>
            <person name="Wang W."/>
            <person name="Yuan L."/>
            <person name="Cao M."/>
            <person name="McDermott J."/>
            <person name="Samudrala R."/>
            <person name="Wang J."/>
            <person name="Wong G.K."/>
            <person name="Yang H."/>
        </authorList>
    </citation>
    <scope>NUCLEOTIDE SEQUENCE [LARGE SCALE GENOMIC DNA]</scope>
</reference>
<dbReference type="Pfam" id="PF02569">
    <property type="entry name" value="Pantoate_ligase"/>
    <property type="match status" value="1"/>
</dbReference>
<feature type="transmembrane region" description="Helical" evidence="34">
    <location>
        <begin position="2615"/>
        <end position="2635"/>
    </location>
</feature>
<dbReference type="InterPro" id="IPR023096">
    <property type="entry name" value="G6P_Isomerase_C"/>
</dbReference>
<dbReference type="SUPFAM" id="SSF51338">
    <property type="entry name" value="Composite domain of metallo-dependent hydrolases"/>
    <property type="match status" value="1"/>
</dbReference>
<evidence type="ECO:0000256" key="23">
    <source>
        <dbReference type="ARBA" id="ARBA00023002"/>
    </source>
</evidence>
<evidence type="ECO:0000256" key="27">
    <source>
        <dbReference type="ARBA" id="ARBA00023229"/>
    </source>
</evidence>
<feature type="transmembrane region" description="Helical" evidence="34">
    <location>
        <begin position="2670"/>
        <end position="2695"/>
    </location>
</feature>
<dbReference type="GO" id="GO:0016020">
    <property type="term" value="C:membrane"/>
    <property type="evidence" value="ECO:0007669"/>
    <property type="project" value="UniProtKB-SubCell"/>
</dbReference>
<dbReference type="GO" id="GO:0015940">
    <property type="term" value="P:pantothenate biosynthetic process"/>
    <property type="evidence" value="ECO:0007669"/>
    <property type="project" value="UniProtKB-UniPathway"/>
</dbReference>
<dbReference type="InterPro" id="IPR040442">
    <property type="entry name" value="Pyrv_kinase-like_dom_sf"/>
</dbReference>
<dbReference type="Gene3D" id="3.20.20.140">
    <property type="entry name" value="Metal-dependent hydrolases"/>
    <property type="match status" value="1"/>
</dbReference>
<evidence type="ECO:0000259" key="35">
    <source>
        <dbReference type="PROSITE" id="PS50850"/>
    </source>
</evidence>
<dbReference type="InterPro" id="IPR014729">
    <property type="entry name" value="Rossmann-like_a/b/a_fold"/>
</dbReference>
<keyword evidence="34" id="KW-0472">Membrane</keyword>
<dbReference type="InterPro" id="IPR032466">
    <property type="entry name" value="Metal_Hydrolase"/>
</dbReference>
<keyword evidence="13" id="KW-0004">4Fe-4S</keyword>
<dbReference type="InterPro" id="IPR011059">
    <property type="entry name" value="Metal-dep_hydrolase_composite"/>
</dbReference>
<dbReference type="CDD" id="cd00483">
    <property type="entry name" value="HPPK"/>
    <property type="match status" value="1"/>
</dbReference>
<dbReference type="InterPro" id="IPR035476">
    <property type="entry name" value="SIS_PGI_1"/>
</dbReference>
<dbReference type="EMBL" id="CM000148">
    <property type="protein sequence ID" value="EEE52320.1"/>
    <property type="molecule type" value="Genomic_DNA"/>
</dbReference>
<comment type="pathway">
    <text evidence="5">Cofactor biosynthesis; (R)-pantothenate biosynthesis; (R)-pantothenate from (R)-pantoate and beta-alanine: step 1/1.</text>
</comment>
<dbReference type="SUPFAM" id="SSF50692">
    <property type="entry name" value="ADC-like"/>
    <property type="match status" value="1"/>
</dbReference>
<dbReference type="Pfam" id="PF00342">
    <property type="entry name" value="PGI"/>
    <property type="match status" value="1"/>
</dbReference>
<dbReference type="UniPathway" id="UPA00077">
    <property type="reaction ID" value="UER00155"/>
</dbReference>
<dbReference type="PROSITE" id="PS50850">
    <property type="entry name" value="MFS"/>
    <property type="match status" value="1"/>
</dbReference>
<dbReference type="NCBIfam" id="TIGR00612">
    <property type="entry name" value="ispG_gcpE"/>
    <property type="match status" value="1"/>
</dbReference>
<evidence type="ECO:0000256" key="21">
    <source>
        <dbReference type="ARBA" id="ARBA00022840"/>
    </source>
</evidence>
<dbReference type="HAMAP" id="MF_00158">
    <property type="entry name" value="PanC"/>
    <property type="match status" value="1"/>
</dbReference>
<evidence type="ECO:0000256" key="7">
    <source>
        <dbReference type="ARBA" id="ARBA00005051"/>
    </source>
</evidence>
<dbReference type="NCBIfam" id="TIGR00222">
    <property type="entry name" value="panB"/>
    <property type="match status" value="1"/>
</dbReference>
<feature type="transmembrane region" description="Helical" evidence="34">
    <location>
        <begin position="2812"/>
        <end position="2833"/>
    </location>
</feature>
<dbReference type="Pfam" id="PF07690">
    <property type="entry name" value="MFS_1"/>
    <property type="match status" value="1"/>
</dbReference>
<dbReference type="InterPro" id="IPR042176">
    <property type="entry name" value="Pantoate_ligase_C"/>
</dbReference>
<evidence type="ECO:0000256" key="8">
    <source>
        <dbReference type="ARBA" id="ARBA00006604"/>
    </source>
</evidence>
<dbReference type="GO" id="GO:0006096">
    <property type="term" value="P:glycolytic process"/>
    <property type="evidence" value="ECO:0007669"/>
    <property type="project" value="UniProtKB-UniPathway"/>
</dbReference>
<comment type="catalytic activity">
    <reaction evidence="29">
        <text>alpha-D-glucose 6-phosphate = beta-D-fructose 6-phosphate</text>
        <dbReference type="Rhea" id="RHEA:11816"/>
        <dbReference type="ChEBI" id="CHEBI:57634"/>
        <dbReference type="ChEBI" id="CHEBI:58225"/>
        <dbReference type="EC" id="5.3.1.9"/>
    </reaction>
</comment>
<dbReference type="Gene3D" id="3.20.20.20">
    <property type="entry name" value="Dihydropteroate synthase-like"/>
    <property type="match status" value="1"/>
</dbReference>
<dbReference type="PROSITE" id="PS00794">
    <property type="entry name" value="HPPK"/>
    <property type="match status" value="1"/>
</dbReference>
<dbReference type="PRINTS" id="PR00662">
    <property type="entry name" value="G6PISOMERASE"/>
</dbReference>
<comment type="function">
    <text evidence="33">Catalyzes the reversible reaction in which hydroxymethyl group from 5,10-methylenetetrahydrofolate is transferred onto alpha-ketoisovalerate to form ketopantoate.</text>
</comment>
<keyword evidence="34" id="KW-0812">Transmembrane</keyword>
<evidence type="ECO:0000256" key="29">
    <source>
        <dbReference type="ARBA" id="ARBA00029321"/>
    </source>
</evidence>
<evidence type="ECO:0000256" key="13">
    <source>
        <dbReference type="ARBA" id="ARBA00022485"/>
    </source>
</evidence>
<dbReference type="PANTHER" id="PTHR11469:SF1">
    <property type="entry name" value="GLUCOSE-6-PHOSPHATE ISOMERASE"/>
    <property type="match status" value="1"/>
</dbReference>
<dbReference type="InterPro" id="IPR003700">
    <property type="entry name" value="Pantoate_hydroxy_MeTrfase"/>
</dbReference>
<dbReference type="GO" id="GO:0016114">
    <property type="term" value="P:terpenoid biosynthetic process"/>
    <property type="evidence" value="ECO:0007669"/>
    <property type="project" value="InterPro"/>
</dbReference>
<dbReference type="NCBIfam" id="NF001452">
    <property type="entry name" value="PRK00311.1"/>
    <property type="match status" value="1"/>
</dbReference>
<comment type="similarity">
    <text evidence="10">Belongs to the pantothenate synthetase family.</text>
</comment>
<dbReference type="InterPro" id="IPR009010">
    <property type="entry name" value="Asp_de-COase-like_dom_sf"/>
</dbReference>
<dbReference type="InterPro" id="IPR035907">
    <property type="entry name" value="Hppk_sf"/>
</dbReference>
<proteinExistence type="inferred from homology"/>
<feature type="transmembrane region" description="Helical" evidence="34">
    <location>
        <begin position="2647"/>
        <end position="2664"/>
    </location>
</feature>
<dbReference type="Gene3D" id="3.30.70.560">
    <property type="entry name" value="7,8-Dihydro-6-hydroxymethylpterin-pyrophosphokinase HPPK"/>
    <property type="match status" value="1"/>
</dbReference>
<dbReference type="SUPFAM" id="SSF51556">
    <property type="entry name" value="Metallo-dependent hydrolases"/>
    <property type="match status" value="1"/>
</dbReference>
<keyword evidence="17 33" id="KW-0808">Transferase</keyword>
<comment type="catalytic activity">
    <reaction evidence="30">
        <text>(R)-pantoate + beta-alanine + ATP = (R)-pantothenate + AMP + diphosphate + H(+)</text>
        <dbReference type="Rhea" id="RHEA:10912"/>
        <dbReference type="ChEBI" id="CHEBI:15378"/>
        <dbReference type="ChEBI" id="CHEBI:15980"/>
        <dbReference type="ChEBI" id="CHEBI:29032"/>
        <dbReference type="ChEBI" id="CHEBI:30616"/>
        <dbReference type="ChEBI" id="CHEBI:33019"/>
        <dbReference type="ChEBI" id="CHEBI:57966"/>
        <dbReference type="ChEBI" id="CHEBI:456215"/>
        <dbReference type="EC" id="6.3.2.1"/>
    </reaction>
</comment>
<comment type="subunit">
    <text evidence="11">Homodimer.</text>
</comment>
<dbReference type="GO" id="GO:0003848">
    <property type="term" value="F:2-amino-4-hydroxy-6-hydroxymethyldihydropteridine diphosphokinase activity"/>
    <property type="evidence" value="ECO:0007669"/>
    <property type="project" value="InterPro"/>
</dbReference>
<dbReference type="NCBIfam" id="NF001540">
    <property type="entry name" value="PRK00366.1"/>
    <property type="match status" value="1"/>
</dbReference>
<dbReference type="CDD" id="cd06557">
    <property type="entry name" value="KPHMT-like"/>
    <property type="match status" value="1"/>
</dbReference>
<protein>
    <recommendedName>
        <fullName evidence="33">3-methyl-2-oxobutanoate hydroxymethyltransferase</fullName>
        <ecNumber evidence="33">2.1.2.11</ecNumber>
    </recommendedName>
</protein>
<evidence type="ECO:0000256" key="3">
    <source>
        <dbReference type="ARBA" id="ARBA00004496"/>
    </source>
</evidence>
<dbReference type="SUPFAM" id="SSF53697">
    <property type="entry name" value="SIS domain"/>
    <property type="match status" value="1"/>
</dbReference>
<comment type="cofactor">
    <cofactor evidence="1">
        <name>[4Fe-4S] cluster</name>
        <dbReference type="ChEBI" id="CHEBI:49883"/>
    </cofactor>
</comment>